<comment type="caution">
    <text evidence="1">The sequence shown here is derived from an EMBL/GenBank/DDBJ whole genome shotgun (WGS) entry which is preliminary data.</text>
</comment>
<protein>
    <submittedName>
        <fullName evidence="1">3100_t:CDS:1</fullName>
    </submittedName>
</protein>
<dbReference type="EMBL" id="CAJVPI010002238">
    <property type="protein sequence ID" value="CAG8638959.1"/>
    <property type="molecule type" value="Genomic_DNA"/>
</dbReference>
<evidence type="ECO:0000313" key="1">
    <source>
        <dbReference type="EMBL" id="CAG8638959.1"/>
    </source>
</evidence>
<dbReference type="OrthoDB" id="6247875at2759"/>
<proteinExistence type="predicted"/>
<name>A0A9N9DL28_9GLOM</name>
<keyword evidence="2" id="KW-1185">Reference proteome</keyword>
<dbReference type="Proteomes" id="UP000789739">
    <property type="component" value="Unassembled WGS sequence"/>
</dbReference>
<organism evidence="1 2">
    <name type="scientific">Paraglomus brasilianum</name>
    <dbReference type="NCBI Taxonomy" id="144538"/>
    <lineage>
        <taxon>Eukaryota</taxon>
        <taxon>Fungi</taxon>
        <taxon>Fungi incertae sedis</taxon>
        <taxon>Mucoromycota</taxon>
        <taxon>Glomeromycotina</taxon>
        <taxon>Glomeromycetes</taxon>
        <taxon>Paraglomerales</taxon>
        <taxon>Paraglomeraceae</taxon>
        <taxon>Paraglomus</taxon>
    </lineage>
</organism>
<reference evidence="1" key="1">
    <citation type="submission" date="2021-06" db="EMBL/GenBank/DDBJ databases">
        <authorList>
            <person name="Kallberg Y."/>
            <person name="Tangrot J."/>
            <person name="Rosling A."/>
        </authorList>
    </citation>
    <scope>NUCLEOTIDE SEQUENCE</scope>
    <source>
        <strain evidence="1">BR232B</strain>
    </source>
</reference>
<sequence>MYPPPYNNKDKICPPPKDILNRPFIKCALARYTPSIIMHAPILSINYTLGGHYRVSEKLNKLLFAHPPINSQTYGNIPLNRMTELVDEAFYLAGKEKKKSMPRFPYSVEPYSLRRRERTLKQKHVGKMKNRVLKLYSKEAKTRWENEEPRVKQFFKILAELARIVHRKKYPSINSSKI</sequence>
<gene>
    <name evidence="1" type="ORF">PBRASI_LOCUS9665</name>
</gene>
<accession>A0A9N9DL28</accession>
<dbReference type="AlphaFoldDB" id="A0A9N9DL28"/>
<evidence type="ECO:0000313" key="2">
    <source>
        <dbReference type="Proteomes" id="UP000789739"/>
    </source>
</evidence>